<feature type="non-terminal residue" evidence="1">
    <location>
        <position position="21"/>
    </location>
</feature>
<proteinExistence type="predicted"/>
<dbReference type="AlphaFoldDB" id="A0A6A0ALB2"/>
<keyword evidence="2" id="KW-1185">Reference proteome</keyword>
<gene>
    <name evidence="1" type="ORF">HaLaN_33097</name>
</gene>
<sequence length="21" mass="2452">MVYMVVRDMERGQRAVQAIKA</sequence>
<protein>
    <submittedName>
        <fullName evidence="1">Uncharacterized protein</fullName>
    </submittedName>
</protein>
<evidence type="ECO:0000313" key="1">
    <source>
        <dbReference type="EMBL" id="GFH33689.1"/>
    </source>
</evidence>
<reference evidence="1 2" key="1">
    <citation type="submission" date="2020-02" db="EMBL/GenBank/DDBJ databases">
        <title>Draft genome sequence of Haematococcus lacustris strain NIES-144.</title>
        <authorList>
            <person name="Morimoto D."/>
            <person name="Nakagawa S."/>
            <person name="Yoshida T."/>
            <person name="Sawayama S."/>
        </authorList>
    </citation>
    <scope>NUCLEOTIDE SEQUENCE [LARGE SCALE GENOMIC DNA]</scope>
    <source>
        <strain evidence="1 2">NIES-144</strain>
    </source>
</reference>
<dbReference type="Proteomes" id="UP000485058">
    <property type="component" value="Unassembled WGS sequence"/>
</dbReference>
<comment type="caution">
    <text evidence="1">The sequence shown here is derived from an EMBL/GenBank/DDBJ whole genome shotgun (WGS) entry which is preliminary data.</text>
</comment>
<dbReference type="EMBL" id="BLLF01009336">
    <property type="protein sequence ID" value="GFH33689.1"/>
    <property type="molecule type" value="Genomic_DNA"/>
</dbReference>
<name>A0A6A0ALB2_HAELA</name>
<feature type="non-terminal residue" evidence="1">
    <location>
        <position position="1"/>
    </location>
</feature>
<organism evidence="1 2">
    <name type="scientific">Haematococcus lacustris</name>
    <name type="common">Green alga</name>
    <name type="synonym">Haematococcus pluvialis</name>
    <dbReference type="NCBI Taxonomy" id="44745"/>
    <lineage>
        <taxon>Eukaryota</taxon>
        <taxon>Viridiplantae</taxon>
        <taxon>Chlorophyta</taxon>
        <taxon>core chlorophytes</taxon>
        <taxon>Chlorophyceae</taxon>
        <taxon>CS clade</taxon>
        <taxon>Chlamydomonadales</taxon>
        <taxon>Haematococcaceae</taxon>
        <taxon>Haematococcus</taxon>
    </lineage>
</organism>
<evidence type="ECO:0000313" key="2">
    <source>
        <dbReference type="Proteomes" id="UP000485058"/>
    </source>
</evidence>
<accession>A0A6A0ALB2</accession>